<gene>
    <name evidence="1" type="ORF">Wenmar_01543</name>
</gene>
<dbReference type="STRING" id="1123501.Wenmar_01543"/>
<dbReference type="Proteomes" id="UP000035100">
    <property type="component" value="Unassembled WGS sequence"/>
</dbReference>
<proteinExistence type="predicted"/>
<organism evidence="1 2">
    <name type="scientific">Wenxinia marina DSM 24838</name>
    <dbReference type="NCBI Taxonomy" id="1123501"/>
    <lineage>
        <taxon>Bacteria</taxon>
        <taxon>Pseudomonadati</taxon>
        <taxon>Pseudomonadota</taxon>
        <taxon>Alphaproteobacteria</taxon>
        <taxon>Rhodobacterales</taxon>
        <taxon>Roseobacteraceae</taxon>
        <taxon>Wenxinia</taxon>
    </lineage>
</organism>
<dbReference type="eggNOG" id="ENOG5032S01">
    <property type="taxonomic scope" value="Bacteria"/>
</dbReference>
<name>A0A0D0QG07_9RHOB</name>
<keyword evidence="2" id="KW-1185">Reference proteome</keyword>
<sequence>MSMTFRIFPERGLVYVRYEGFADLDGTAEAFAAYAAHPDFRPGQRQLVDLSGVTGFDRDFVKLIRLQAQKAGEFGTGATQTLIVYYAPTAESREMAALIQRSWAHIPSVVTRVQETEAGTLEVLGEPERSFAELTKRPA</sequence>
<dbReference type="OrthoDB" id="7877306at2"/>
<evidence type="ECO:0008006" key="3">
    <source>
        <dbReference type="Google" id="ProtNLM"/>
    </source>
</evidence>
<dbReference type="RefSeq" id="WP_018301093.1">
    <property type="nucleotide sequence ID" value="NZ_KN848372.1"/>
</dbReference>
<evidence type="ECO:0000313" key="1">
    <source>
        <dbReference type="EMBL" id="KIQ69973.1"/>
    </source>
</evidence>
<comment type="caution">
    <text evidence="1">The sequence shown here is derived from an EMBL/GenBank/DDBJ whole genome shotgun (WGS) entry which is preliminary data.</text>
</comment>
<evidence type="ECO:0000313" key="2">
    <source>
        <dbReference type="Proteomes" id="UP000035100"/>
    </source>
</evidence>
<accession>A0A0D0QG07</accession>
<reference evidence="1 2" key="1">
    <citation type="submission" date="2013-01" db="EMBL/GenBank/DDBJ databases">
        <authorList>
            <person name="Fiebig A."/>
            <person name="Goeker M."/>
            <person name="Klenk H.-P.P."/>
        </authorList>
    </citation>
    <scope>NUCLEOTIDE SEQUENCE [LARGE SCALE GENOMIC DNA]</scope>
    <source>
        <strain evidence="1 2">DSM 24838</strain>
    </source>
</reference>
<protein>
    <recommendedName>
        <fullName evidence="3">STAS/SEC14 domain-containing protein</fullName>
    </recommendedName>
</protein>
<dbReference type="AlphaFoldDB" id="A0A0D0QG07"/>
<dbReference type="EMBL" id="AONG01000008">
    <property type="protein sequence ID" value="KIQ69973.1"/>
    <property type="molecule type" value="Genomic_DNA"/>
</dbReference>